<evidence type="ECO:0000313" key="2">
    <source>
        <dbReference type="EMBL" id="KAG7402432.1"/>
    </source>
</evidence>
<reference evidence="2" key="1">
    <citation type="submission" date="2021-04" db="EMBL/GenBank/DDBJ databases">
        <title>First draft genome resource for Brassicaceae pathogens Fusarium oxysporum f. sp. raphani and Fusarium oxysporum f. sp. rapae.</title>
        <authorList>
            <person name="Asai S."/>
        </authorList>
    </citation>
    <scope>NUCLEOTIDE SEQUENCE</scope>
    <source>
        <strain evidence="2">Tf1208</strain>
    </source>
</reference>
<dbReference type="AlphaFoldDB" id="A0A8J5NFL4"/>
<sequence>MAVQGGQQEVQQLNEALVVATNLASETKQAMNDAKALVDFLEKVKRLADALERKTDQPLAPRAAITDADVHKDRENLLREAGRCLPNDLQLLHKNYQSICTRKVNEITKANQAIVEAQQELDDVERELQNWQTAIAAASDGPERARLALGETPLRQNIDACKAKLQAARNDKEDAETGLADVDGEYSLITAATAIYSIVAPAAEAEPPVVPAAEVAFSRKMRIRDLTPSITSNNEQLFNLFAQQLAGIDVRIAAYTPNYRAPNGKPNRLVNVLRPLIYSFKPSRLHVNGITAAALVMRQRGDLDAMVQFFKQAPVQIASDIRNLRLGRLVGVEAAQALLRCLFGNISDIGAPETCYDETIAACDILVAHLRRNPSSWPHIHPSLGGPEQVRASELYAFLGEDLAAVLETNGLDSHILNPQLDRTVGQIRATAIGLEAAKAGIIYGALLSAATELKARGDASEKLFRAGLTAATDAVTASGSVAATMVASPIGAAAVRSAAKSLGNLAAVGFDRRFDKKKDAVKTYISDVINKFNIVVIGRANWKDARGFLPDATAQQIEAYKKVASAVFTTIANRDGVAIGAKAGA</sequence>
<keyword evidence="1" id="KW-0175">Coiled coil</keyword>
<dbReference type="Proteomes" id="UP000694050">
    <property type="component" value="Unassembled WGS sequence"/>
</dbReference>
<evidence type="ECO:0000256" key="1">
    <source>
        <dbReference type="SAM" id="Coils"/>
    </source>
</evidence>
<proteinExistence type="predicted"/>
<dbReference type="EMBL" id="JAELUQ010000021">
    <property type="protein sequence ID" value="KAG7402432.1"/>
    <property type="molecule type" value="Genomic_DNA"/>
</dbReference>
<name>A0A8J5NFL4_FUSOX</name>
<comment type="caution">
    <text evidence="2">The sequence shown here is derived from an EMBL/GenBank/DDBJ whole genome shotgun (WGS) entry which is preliminary data.</text>
</comment>
<protein>
    <submittedName>
        <fullName evidence="2">Uncharacterized protein</fullName>
    </submittedName>
</protein>
<evidence type="ECO:0000313" key="3">
    <source>
        <dbReference type="Proteomes" id="UP000694050"/>
    </source>
</evidence>
<feature type="coiled-coil region" evidence="1">
    <location>
        <begin position="100"/>
        <end position="185"/>
    </location>
</feature>
<gene>
    <name evidence="2" type="ORF">Forpe1208_v017216</name>
</gene>
<organism evidence="2 3">
    <name type="scientific">Fusarium oxysporum f. sp. rapae</name>
    <dbReference type="NCBI Taxonomy" id="485398"/>
    <lineage>
        <taxon>Eukaryota</taxon>
        <taxon>Fungi</taxon>
        <taxon>Dikarya</taxon>
        <taxon>Ascomycota</taxon>
        <taxon>Pezizomycotina</taxon>
        <taxon>Sordariomycetes</taxon>
        <taxon>Hypocreomycetidae</taxon>
        <taxon>Hypocreales</taxon>
        <taxon>Nectriaceae</taxon>
        <taxon>Fusarium</taxon>
        <taxon>Fusarium oxysporum species complex</taxon>
    </lineage>
</organism>
<accession>A0A8J5NFL4</accession>